<protein>
    <recommendedName>
        <fullName evidence="4">Type VII secretion system (Wss) protein ESAT-6</fullName>
    </recommendedName>
</protein>
<evidence type="ECO:0000313" key="2">
    <source>
        <dbReference type="EMBL" id="MBB4740774.1"/>
    </source>
</evidence>
<keyword evidence="3" id="KW-1185">Reference proteome</keyword>
<dbReference type="AlphaFoldDB" id="A0A7W7GYS6"/>
<dbReference type="InterPro" id="IPR036689">
    <property type="entry name" value="ESAT-6-like_sf"/>
</dbReference>
<dbReference type="Gene3D" id="1.10.287.1060">
    <property type="entry name" value="ESAT-6-like"/>
    <property type="match status" value="1"/>
</dbReference>
<feature type="region of interest" description="Disordered" evidence="1">
    <location>
        <begin position="1"/>
        <end position="20"/>
    </location>
</feature>
<organism evidence="2 3">
    <name type="scientific">Actinoplanes octamycinicus</name>
    <dbReference type="NCBI Taxonomy" id="135948"/>
    <lineage>
        <taxon>Bacteria</taxon>
        <taxon>Bacillati</taxon>
        <taxon>Actinomycetota</taxon>
        <taxon>Actinomycetes</taxon>
        <taxon>Micromonosporales</taxon>
        <taxon>Micromonosporaceae</taxon>
        <taxon>Actinoplanes</taxon>
    </lineage>
</organism>
<dbReference type="SUPFAM" id="SSF140453">
    <property type="entry name" value="EsxAB dimer-like"/>
    <property type="match status" value="1"/>
</dbReference>
<proteinExistence type="predicted"/>
<evidence type="ECO:0000313" key="3">
    <source>
        <dbReference type="Proteomes" id="UP000546162"/>
    </source>
</evidence>
<name>A0A7W7GYS6_9ACTN</name>
<dbReference type="Proteomes" id="UP000546162">
    <property type="component" value="Unassembled WGS sequence"/>
</dbReference>
<accession>A0A7W7GYS6</accession>
<evidence type="ECO:0008006" key="4">
    <source>
        <dbReference type="Google" id="ProtNLM"/>
    </source>
</evidence>
<evidence type="ECO:0000256" key="1">
    <source>
        <dbReference type="SAM" id="MobiDB-lite"/>
    </source>
</evidence>
<comment type="caution">
    <text evidence="2">The sequence shown here is derived from an EMBL/GenBank/DDBJ whole genome shotgun (WGS) entry which is preliminary data.</text>
</comment>
<dbReference type="RefSeq" id="WP_185041335.1">
    <property type="nucleotide sequence ID" value="NZ_BAABFG010000005.1"/>
</dbReference>
<reference evidence="2 3" key="1">
    <citation type="submission" date="2020-08" db="EMBL/GenBank/DDBJ databases">
        <title>Sequencing the genomes of 1000 actinobacteria strains.</title>
        <authorList>
            <person name="Klenk H.-P."/>
        </authorList>
    </citation>
    <scope>NUCLEOTIDE SEQUENCE [LARGE SCALE GENOMIC DNA]</scope>
    <source>
        <strain evidence="2 3">DSM 45809</strain>
    </source>
</reference>
<dbReference type="EMBL" id="JACHNB010000001">
    <property type="protein sequence ID" value="MBB4740774.1"/>
    <property type="molecule type" value="Genomic_DNA"/>
</dbReference>
<gene>
    <name evidence="2" type="ORF">BJY16_004233</name>
</gene>
<sequence length="242" mass="25217">MADPTAALVAPEEPDTSATNGFPDPGMLFNWVSPTAWINAIIESLTDFNAIGYCTEWVGGDWAAIWKFGDALTNIGECTDQLAVNLQQGMLRLDSRWDGNANDAAYNYFTSLSSSLNLLRTRLNEVGEAYHKAANGAWGLANQLGNLIQNLVDSAILAGVIAGGSTALMSTGVGAAVGAPGYAALALIVARMVSLCNKISTVINTAMMGIFGFFGTAMDVAYQGGSLDDIPLPGAPYTPPGA</sequence>